<comment type="subcellular location">
    <subcellularLocation>
        <location evidence="1">Cytoplasm</location>
    </subcellularLocation>
</comment>
<dbReference type="PANTHER" id="PTHR44154">
    <property type="entry name" value="QUINONE OXIDOREDUCTASE"/>
    <property type="match status" value="1"/>
</dbReference>
<dbReference type="RefSeq" id="WP_197970197.1">
    <property type="nucleotide sequence ID" value="NZ_AP023189.1"/>
</dbReference>
<reference evidence="8 10" key="1">
    <citation type="submission" date="2020-05" db="EMBL/GenBank/DDBJ databases">
        <title>Characterization of novel class B3 metallo-beta-lactamase from novel Pseudomonas species.</title>
        <authorList>
            <person name="Yamada K."/>
            <person name="Aoki K."/>
            <person name="Ishii Y."/>
        </authorList>
    </citation>
    <scope>NUCLEOTIDE SEQUENCE [LARGE SCALE GENOMIC DNA]</scope>
    <source>
        <strain evidence="8 10">TUM18999</strain>
        <strain evidence="9 11">TUM20286</strain>
    </source>
</reference>
<accession>A0A6J4E750</accession>
<keyword evidence="11" id="KW-1185">Reference proteome</keyword>
<evidence type="ECO:0000259" key="7">
    <source>
        <dbReference type="SMART" id="SM00829"/>
    </source>
</evidence>
<dbReference type="SUPFAM" id="SSF50129">
    <property type="entry name" value="GroES-like"/>
    <property type="match status" value="1"/>
</dbReference>
<dbReference type="GO" id="GO:0003723">
    <property type="term" value="F:RNA binding"/>
    <property type="evidence" value="ECO:0007669"/>
    <property type="project" value="UniProtKB-KW"/>
</dbReference>
<evidence type="ECO:0000313" key="9">
    <source>
        <dbReference type="EMBL" id="GJN54301.1"/>
    </source>
</evidence>
<keyword evidence="4" id="KW-0521">NADP</keyword>
<dbReference type="InterPro" id="IPR020843">
    <property type="entry name" value="ER"/>
</dbReference>
<evidence type="ECO:0000256" key="4">
    <source>
        <dbReference type="ARBA" id="ARBA00022857"/>
    </source>
</evidence>
<dbReference type="InterPro" id="IPR013149">
    <property type="entry name" value="ADH-like_C"/>
</dbReference>
<dbReference type="Gene3D" id="3.90.180.10">
    <property type="entry name" value="Medium-chain alcohol dehydrogenases, catalytic domain"/>
    <property type="match status" value="1"/>
</dbReference>
<dbReference type="GO" id="GO:0016491">
    <property type="term" value="F:oxidoreductase activity"/>
    <property type="evidence" value="ECO:0007669"/>
    <property type="project" value="InterPro"/>
</dbReference>
<evidence type="ECO:0000256" key="1">
    <source>
        <dbReference type="ARBA" id="ARBA00004496"/>
    </source>
</evidence>
<organism evidence="8 10">
    <name type="scientific">Pseudomonas tohonis</name>
    <dbReference type="NCBI Taxonomy" id="2725477"/>
    <lineage>
        <taxon>Bacteria</taxon>
        <taxon>Pseudomonadati</taxon>
        <taxon>Pseudomonadota</taxon>
        <taxon>Gammaproteobacteria</taxon>
        <taxon>Pseudomonadales</taxon>
        <taxon>Pseudomonadaceae</taxon>
        <taxon>Pseudomonas</taxon>
    </lineage>
</organism>
<dbReference type="InterPro" id="IPR051603">
    <property type="entry name" value="Zinc-ADH_QOR/CCCR"/>
</dbReference>
<evidence type="ECO:0000313" key="8">
    <source>
        <dbReference type="EMBL" id="BCG25159.1"/>
    </source>
</evidence>
<protein>
    <submittedName>
        <fullName evidence="8">Quinone oxidoreductase</fullName>
    </submittedName>
</protein>
<proteinExistence type="predicted"/>
<evidence type="ECO:0000256" key="5">
    <source>
        <dbReference type="ARBA" id="ARBA00022884"/>
    </source>
</evidence>
<sequence>MSNPVKMRALVLEDYQSGRFTQQEIARPVAGEGQVLVRIEASGVNPIDYKIRTGRAPYADPVLPAVLGTELAGVVEAVGAGVSRFKVGDEVYGLVGGVRGLQGTLAEFAAVDWRLLALKPKNLSMREAAALPLVFLTAWEGLVDSARLHAGQTVLVTGGSGGVGHIAVQIAKAFGAEVFATASPAKHEMVRGLGATPIDYHTTKAADYVAAFTGGKGFDVVYDTVGGSSLDDALESVRIRGHVVSCAAFGTHSLAPSSLRAATVNGVFVLLPMLIGEGRAHHGEVLADATRLVEAGKLKPILDPRRFTLATAHDAHDAVEQGTAFGKIVIDIAE</sequence>
<feature type="domain" description="Enoyl reductase (ER)" evidence="7">
    <location>
        <begin position="18"/>
        <end position="330"/>
    </location>
</feature>
<gene>
    <name evidence="8" type="primary">qor_2</name>
    <name evidence="8" type="ORF">TUM18999_33500</name>
    <name evidence="9" type="ORF">TUM20286_40530</name>
</gene>
<dbReference type="InterPro" id="IPR002364">
    <property type="entry name" value="Quin_OxRdtase/zeta-crystal_CS"/>
</dbReference>
<keyword evidence="3" id="KW-0963">Cytoplasm</keyword>
<dbReference type="GO" id="GO:0005737">
    <property type="term" value="C:cytoplasm"/>
    <property type="evidence" value="ECO:0007669"/>
    <property type="project" value="UniProtKB-SubCell"/>
</dbReference>
<dbReference type="Pfam" id="PF08240">
    <property type="entry name" value="ADH_N"/>
    <property type="match status" value="1"/>
</dbReference>
<evidence type="ECO:0000256" key="6">
    <source>
        <dbReference type="ARBA" id="ARBA00022990"/>
    </source>
</evidence>
<dbReference type="Proteomes" id="UP001054892">
    <property type="component" value="Unassembled WGS sequence"/>
</dbReference>
<dbReference type="Proteomes" id="UP000509383">
    <property type="component" value="Chromosome"/>
</dbReference>
<evidence type="ECO:0000313" key="10">
    <source>
        <dbReference type="Proteomes" id="UP000509383"/>
    </source>
</evidence>
<keyword evidence="6" id="KW-0007">Acetylation</keyword>
<dbReference type="KEGG" id="ptw:TUM18999_33500"/>
<evidence type="ECO:0000256" key="3">
    <source>
        <dbReference type="ARBA" id="ARBA00022490"/>
    </source>
</evidence>
<dbReference type="InterPro" id="IPR011032">
    <property type="entry name" value="GroES-like_sf"/>
</dbReference>
<dbReference type="InterPro" id="IPR013154">
    <property type="entry name" value="ADH-like_N"/>
</dbReference>
<dbReference type="Gene3D" id="3.40.50.720">
    <property type="entry name" value="NAD(P)-binding Rossmann-like Domain"/>
    <property type="match status" value="1"/>
</dbReference>
<dbReference type="InterPro" id="IPR036291">
    <property type="entry name" value="NAD(P)-bd_dom_sf"/>
</dbReference>
<evidence type="ECO:0000256" key="2">
    <source>
        <dbReference type="ARBA" id="ARBA00011881"/>
    </source>
</evidence>
<dbReference type="EMBL" id="AP023189">
    <property type="protein sequence ID" value="BCG25159.1"/>
    <property type="molecule type" value="Genomic_DNA"/>
</dbReference>
<dbReference type="CDD" id="cd08272">
    <property type="entry name" value="MDR6"/>
    <property type="match status" value="1"/>
</dbReference>
<dbReference type="AlphaFoldDB" id="A0A6J4E750"/>
<dbReference type="PANTHER" id="PTHR44154:SF1">
    <property type="entry name" value="QUINONE OXIDOREDUCTASE"/>
    <property type="match status" value="1"/>
</dbReference>
<name>A0A6J4E750_9PSED</name>
<dbReference type="GO" id="GO:0008270">
    <property type="term" value="F:zinc ion binding"/>
    <property type="evidence" value="ECO:0007669"/>
    <property type="project" value="InterPro"/>
</dbReference>
<keyword evidence="5" id="KW-0694">RNA-binding</keyword>
<dbReference type="SUPFAM" id="SSF51735">
    <property type="entry name" value="NAD(P)-binding Rossmann-fold domains"/>
    <property type="match status" value="1"/>
</dbReference>
<comment type="subunit">
    <text evidence="2">Homotetramer.</text>
</comment>
<dbReference type="Pfam" id="PF00107">
    <property type="entry name" value="ADH_zinc_N"/>
    <property type="match status" value="1"/>
</dbReference>
<dbReference type="PROSITE" id="PS01162">
    <property type="entry name" value="QOR_ZETA_CRYSTAL"/>
    <property type="match status" value="1"/>
</dbReference>
<dbReference type="EMBL" id="BQKM01000010">
    <property type="protein sequence ID" value="GJN54301.1"/>
    <property type="molecule type" value="Genomic_DNA"/>
</dbReference>
<dbReference type="SMART" id="SM00829">
    <property type="entry name" value="PKS_ER"/>
    <property type="match status" value="1"/>
</dbReference>
<evidence type="ECO:0000313" key="11">
    <source>
        <dbReference type="Proteomes" id="UP001054892"/>
    </source>
</evidence>